<evidence type="ECO:0000313" key="1">
    <source>
        <dbReference type="EMBL" id="KUG23285.1"/>
    </source>
</evidence>
<name>A0A0W8FQR9_9ZZZZ</name>
<proteinExistence type="predicted"/>
<protein>
    <submittedName>
        <fullName evidence="1">Uncharacterized protein</fullName>
    </submittedName>
</protein>
<organism evidence="1">
    <name type="scientific">hydrocarbon metagenome</name>
    <dbReference type="NCBI Taxonomy" id="938273"/>
    <lineage>
        <taxon>unclassified sequences</taxon>
        <taxon>metagenomes</taxon>
        <taxon>ecological metagenomes</taxon>
    </lineage>
</organism>
<sequence length="207" mass="23071">MPAKGGVLKEVLSTPFVKDIIRSTLQSRKPDKSHPLVVALIWQDPEVILSILGSIPPTVNSCVGALAEVGNQLNEKFSPELLRDYLGSIINDIDADEFKALVEAYTTMIKNLWEVSPELREAVGKTITQEAPPLIGEGINAATKFINDVSKSDPRLVSKFVSDIVANIDGDEFRDATHTIVNAVLDQKLHLFSWVWQLLRKRMKRRK</sequence>
<reference evidence="1" key="1">
    <citation type="journal article" date="2015" name="Proc. Natl. Acad. Sci. U.S.A.">
        <title>Networks of energetic and metabolic interactions define dynamics in microbial communities.</title>
        <authorList>
            <person name="Embree M."/>
            <person name="Liu J.K."/>
            <person name="Al-Bassam M.M."/>
            <person name="Zengler K."/>
        </authorList>
    </citation>
    <scope>NUCLEOTIDE SEQUENCE</scope>
</reference>
<accession>A0A0W8FQR9</accession>
<dbReference type="EMBL" id="LNQE01000914">
    <property type="protein sequence ID" value="KUG23285.1"/>
    <property type="molecule type" value="Genomic_DNA"/>
</dbReference>
<comment type="caution">
    <text evidence="1">The sequence shown here is derived from an EMBL/GenBank/DDBJ whole genome shotgun (WGS) entry which is preliminary data.</text>
</comment>
<gene>
    <name evidence="1" type="ORF">ASZ90_006946</name>
</gene>
<dbReference type="AlphaFoldDB" id="A0A0W8FQR9"/>